<gene>
    <name evidence="2" type="ordered locus">Aave_2769</name>
</gene>
<feature type="transmembrane region" description="Helical" evidence="1">
    <location>
        <begin position="108"/>
        <end position="132"/>
    </location>
</feature>
<organism evidence="2 3">
    <name type="scientific">Paracidovorax citrulli (strain AAC00-1)</name>
    <name type="common">Acidovorax citrulli</name>
    <dbReference type="NCBI Taxonomy" id="397945"/>
    <lineage>
        <taxon>Bacteria</taxon>
        <taxon>Pseudomonadati</taxon>
        <taxon>Pseudomonadota</taxon>
        <taxon>Betaproteobacteria</taxon>
        <taxon>Burkholderiales</taxon>
        <taxon>Comamonadaceae</taxon>
        <taxon>Paracidovorax</taxon>
    </lineage>
</organism>
<accession>A1TQU9</accession>
<dbReference type="KEGG" id="aav:Aave_2769"/>
<evidence type="ECO:0000256" key="1">
    <source>
        <dbReference type="SAM" id="Phobius"/>
    </source>
</evidence>
<evidence type="ECO:0000313" key="2">
    <source>
        <dbReference type="EMBL" id="ABM33337.1"/>
    </source>
</evidence>
<protein>
    <submittedName>
        <fullName evidence="2">Uncharacterized protein</fullName>
    </submittedName>
</protein>
<keyword evidence="1" id="KW-0812">Transmembrane</keyword>
<dbReference type="Proteomes" id="UP000002596">
    <property type="component" value="Chromosome"/>
</dbReference>
<feature type="transmembrane region" description="Helical" evidence="1">
    <location>
        <begin position="78"/>
        <end position="96"/>
    </location>
</feature>
<name>A1TQU9_PARC0</name>
<sequence>MRSQSCRPPHRRRLLSSIRSRNFHKGESMLKEWTWKVMAGSEVPDIVKQLRDLEASQSNTPEARARAANFRREVFREFAWPTVVFMAIFVGLILTIQMCGLYDVAQSFLLLILDHAVPLFILFGFACALLLVSFSDFEPWLNRICLAIIGAVMVTLMLFTASVIAFAIR</sequence>
<feature type="transmembrane region" description="Helical" evidence="1">
    <location>
        <begin position="144"/>
        <end position="168"/>
    </location>
</feature>
<reference evidence="2 3" key="1">
    <citation type="submission" date="2006-12" db="EMBL/GenBank/DDBJ databases">
        <title>Complete sequence of Acidovorax avenae subsp. citrulli AAC00-1.</title>
        <authorList>
            <consortium name="US DOE Joint Genome Institute"/>
            <person name="Copeland A."/>
            <person name="Lucas S."/>
            <person name="Lapidus A."/>
            <person name="Barry K."/>
            <person name="Detter J.C."/>
            <person name="Glavina del Rio T."/>
            <person name="Dalin E."/>
            <person name="Tice H."/>
            <person name="Pitluck S."/>
            <person name="Kiss H."/>
            <person name="Brettin T."/>
            <person name="Bruce D."/>
            <person name="Han C."/>
            <person name="Tapia R."/>
            <person name="Gilna P."/>
            <person name="Schmutz J."/>
            <person name="Larimer F."/>
            <person name="Land M."/>
            <person name="Hauser L."/>
            <person name="Kyrpides N."/>
            <person name="Kim E."/>
            <person name="Stahl D."/>
            <person name="Richardson P."/>
        </authorList>
    </citation>
    <scope>NUCLEOTIDE SEQUENCE [LARGE SCALE GENOMIC DNA]</scope>
    <source>
        <strain evidence="2 3">AAC00-1</strain>
    </source>
</reference>
<dbReference type="HOGENOM" id="CLU_1575065_0_0_4"/>
<keyword evidence="1" id="KW-0472">Membrane</keyword>
<evidence type="ECO:0000313" key="3">
    <source>
        <dbReference type="Proteomes" id="UP000002596"/>
    </source>
</evidence>
<dbReference type="EMBL" id="CP000512">
    <property type="protein sequence ID" value="ABM33337.1"/>
    <property type="molecule type" value="Genomic_DNA"/>
</dbReference>
<proteinExistence type="predicted"/>
<keyword evidence="1" id="KW-1133">Transmembrane helix</keyword>
<dbReference type="AlphaFoldDB" id="A1TQU9"/>